<organism evidence="8 9">
    <name type="scientific">Solidesulfovibrio carbinoliphilus subsp. oakridgensis</name>
    <dbReference type="NCBI Taxonomy" id="694327"/>
    <lineage>
        <taxon>Bacteria</taxon>
        <taxon>Pseudomonadati</taxon>
        <taxon>Thermodesulfobacteriota</taxon>
        <taxon>Desulfovibrionia</taxon>
        <taxon>Desulfovibrionales</taxon>
        <taxon>Desulfovibrionaceae</taxon>
        <taxon>Solidesulfovibrio</taxon>
    </lineage>
</organism>
<feature type="domain" description="Histidine kinase" evidence="6">
    <location>
        <begin position="169"/>
        <end position="392"/>
    </location>
</feature>
<dbReference type="InterPro" id="IPR011006">
    <property type="entry name" value="CheY-like_superfamily"/>
</dbReference>
<dbReference type="Pfam" id="PF00512">
    <property type="entry name" value="HisKA"/>
    <property type="match status" value="1"/>
</dbReference>
<protein>
    <recommendedName>
        <fullName evidence="2">histidine kinase</fullName>
        <ecNumber evidence="2">2.7.13.3</ecNumber>
    </recommendedName>
</protein>
<keyword evidence="8" id="KW-0808">Transferase</keyword>
<dbReference type="CDD" id="cd00082">
    <property type="entry name" value="HisKA"/>
    <property type="match status" value="1"/>
</dbReference>
<evidence type="ECO:0000259" key="7">
    <source>
        <dbReference type="PROSITE" id="PS50110"/>
    </source>
</evidence>
<dbReference type="SUPFAM" id="SSF55874">
    <property type="entry name" value="ATPase domain of HSP90 chaperone/DNA topoisomerase II/histidine kinase"/>
    <property type="match status" value="1"/>
</dbReference>
<dbReference type="InterPro" id="IPR003661">
    <property type="entry name" value="HisK_dim/P_dom"/>
</dbReference>
<dbReference type="STRING" id="694327.DFW101_1128"/>
<dbReference type="GO" id="GO:0000155">
    <property type="term" value="F:phosphorelay sensor kinase activity"/>
    <property type="evidence" value="ECO:0007669"/>
    <property type="project" value="InterPro"/>
</dbReference>
<keyword evidence="4" id="KW-0902">Two-component regulatory system</keyword>
<dbReference type="SUPFAM" id="SSF47384">
    <property type="entry name" value="Homodimeric domain of signal transducing histidine kinase"/>
    <property type="match status" value="1"/>
</dbReference>
<dbReference type="PANTHER" id="PTHR45339:SF1">
    <property type="entry name" value="HYBRID SIGNAL TRANSDUCTION HISTIDINE KINASE J"/>
    <property type="match status" value="1"/>
</dbReference>
<evidence type="ECO:0000313" key="8">
    <source>
        <dbReference type="EMBL" id="EHJ47139.1"/>
    </source>
</evidence>
<evidence type="ECO:0000256" key="4">
    <source>
        <dbReference type="ARBA" id="ARBA00023012"/>
    </source>
</evidence>
<keyword evidence="8" id="KW-0418">Kinase</keyword>
<dbReference type="OrthoDB" id="5291616at2"/>
<dbReference type="FunFam" id="3.30.565.10:FF:000010">
    <property type="entry name" value="Sensor histidine kinase RcsC"/>
    <property type="match status" value="1"/>
</dbReference>
<name>G7Q7I6_9BACT</name>
<reference evidence="9" key="1">
    <citation type="journal article" date="2015" name="Genome Announc.">
        <title>High-Quality Draft Genome Sequence of Desulfovibrio carbinoliphilus FW-101-2B, an Organic Acid-Oxidizing Sulfate-Reducing Bacterium Isolated from Uranium(VI)-Contaminated Groundwater.</title>
        <authorList>
            <person name="Ramsay B.D."/>
            <person name="Hwang C."/>
            <person name="Woo H.L."/>
            <person name="Carroll S.L."/>
            <person name="Lucas S."/>
            <person name="Han J."/>
            <person name="Lapidus A.L."/>
            <person name="Cheng J.F."/>
            <person name="Goodwin L.A."/>
            <person name="Pitluck S."/>
            <person name="Peters L."/>
            <person name="Chertkov O."/>
            <person name="Held B."/>
            <person name="Detter J.C."/>
            <person name="Han C.S."/>
            <person name="Tapia R."/>
            <person name="Land M.L."/>
            <person name="Hauser L.J."/>
            <person name="Kyrpides N.C."/>
            <person name="Ivanova N.N."/>
            <person name="Mikhailova N."/>
            <person name="Pagani I."/>
            <person name="Woyke T."/>
            <person name="Arkin A.P."/>
            <person name="Dehal P."/>
            <person name="Chivian D."/>
            <person name="Criddle C.S."/>
            <person name="Wu W."/>
            <person name="Chakraborty R."/>
            <person name="Hazen T.C."/>
            <person name="Fields M.W."/>
        </authorList>
    </citation>
    <scope>NUCLEOTIDE SEQUENCE [LARGE SCALE GENOMIC DNA]</scope>
    <source>
        <strain evidence="9">FW-101-2B</strain>
    </source>
</reference>
<dbReference type="Gene3D" id="1.10.287.130">
    <property type="match status" value="1"/>
</dbReference>
<sequence>MPLNAPRTELPQTFKRLLDPLTSLLGIPVSVSAAADAPLWPDPGREAHDILHREFPEYGPCPILADPDAIPLDGTAPSAVCPLGLTVRRFALPLGDDGTGLLTLGPYFMCPDDREALAGRSVAADAALTLIPCVPADKHTLLKKFCEEFSSFAGMAVRAGAAKEIFLANMSHELRTPLNGIMGMLSLLLQGELASRQRQFLELAMEASNQLLGVVNDLLELTNISMGRLELAEVPFRLRQGLSGLLTACAEDATRRGLAFTAAIDDEVPDVLVGDLARLRQILLNIIGNAIKFTEKGAVSVHVSLGNCPPRQNASTLRFCVRDTGVGIPPDKHGHIFERFAIGEDFLNKRYAKTGLGLSISKEIVEKMGGAMRLESVQGQGSAFSFTAVFRHGDVLSRPDTAPSGGGTPYACQGAVVAYAEDEPVSQLLVRRILEDRGYLPILADSGEKLLEILRTQPVDLVLMDIQMPGICGLETTARIRAGDIPCVAPDIPIVGLTAFATVEDRKLGLASGMTDYITKPVTRQVLLHVLERALTGRRLTSDLKSLPA</sequence>
<dbReference type="PANTHER" id="PTHR45339">
    <property type="entry name" value="HYBRID SIGNAL TRANSDUCTION HISTIDINE KINASE J"/>
    <property type="match status" value="1"/>
</dbReference>
<evidence type="ECO:0000256" key="5">
    <source>
        <dbReference type="PROSITE-ProRule" id="PRU00169"/>
    </source>
</evidence>
<dbReference type="AlphaFoldDB" id="G7Q7I6"/>
<comment type="catalytic activity">
    <reaction evidence="1">
        <text>ATP + protein L-histidine = ADP + protein N-phospho-L-histidine.</text>
        <dbReference type="EC" id="2.7.13.3"/>
    </reaction>
</comment>
<dbReference type="RefSeq" id="WP_009180552.1">
    <property type="nucleotide sequence ID" value="NZ_CM001368.1"/>
</dbReference>
<dbReference type="PROSITE" id="PS50110">
    <property type="entry name" value="RESPONSE_REGULATORY"/>
    <property type="match status" value="1"/>
</dbReference>
<dbReference type="PROSITE" id="PS50109">
    <property type="entry name" value="HIS_KIN"/>
    <property type="match status" value="1"/>
</dbReference>
<dbReference type="Gene3D" id="3.40.50.2300">
    <property type="match status" value="1"/>
</dbReference>
<dbReference type="Pfam" id="PF02518">
    <property type="entry name" value="HATPase_c"/>
    <property type="match status" value="1"/>
</dbReference>
<dbReference type="Proteomes" id="UP000004662">
    <property type="component" value="Chromosome"/>
</dbReference>
<dbReference type="InterPro" id="IPR036890">
    <property type="entry name" value="HATPase_C_sf"/>
</dbReference>
<dbReference type="SUPFAM" id="SSF52172">
    <property type="entry name" value="CheY-like"/>
    <property type="match status" value="1"/>
</dbReference>
<evidence type="ECO:0000256" key="1">
    <source>
        <dbReference type="ARBA" id="ARBA00000085"/>
    </source>
</evidence>
<evidence type="ECO:0000256" key="2">
    <source>
        <dbReference type="ARBA" id="ARBA00012438"/>
    </source>
</evidence>
<gene>
    <name evidence="8" type="ORF">DFW101_1128</name>
</gene>
<dbReference type="CDD" id="cd16922">
    <property type="entry name" value="HATPase_EvgS-ArcB-TorS-like"/>
    <property type="match status" value="1"/>
</dbReference>
<dbReference type="SMART" id="SM00448">
    <property type="entry name" value="REC"/>
    <property type="match status" value="1"/>
</dbReference>
<accession>G7Q7I6</accession>
<dbReference type="PRINTS" id="PR00344">
    <property type="entry name" value="BCTRLSENSOR"/>
</dbReference>
<dbReference type="EMBL" id="CM001368">
    <property type="protein sequence ID" value="EHJ47139.1"/>
    <property type="molecule type" value="Genomic_DNA"/>
</dbReference>
<dbReference type="InterPro" id="IPR004358">
    <property type="entry name" value="Sig_transdc_His_kin-like_C"/>
</dbReference>
<dbReference type="Gene3D" id="3.30.565.10">
    <property type="entry name" value="Histidine kinase-like ATPase, C-terminal domain"/>
    <property type="match status" value="1"/>
</dbReference>
<dbReference type="Pfam" id="PF00072">
    <property type="entry name" value="Response_reg"/>
    <property type="match status" value="1"/>
</dbReference>
<keyword evidence="9" id="KW-1185">Reference proteome</keyword>
<dbReference type="HOGENOM" id="CLU_000445_114_15_7"/>
<dbReference type="EC" id="2.7.13.3" evidence="2"/>
<evidence type="ECO:0000313" key="9">
    <source>
        <dbReference type="Proteomes" id="UP000004662"/>
    </source>
</evidence>
<evidence type="ECO:0000259" key="6">
    <source>
        <dbReference type="PROSITE" id="PS50109"/>
    </source>
</evidence>
<dbReference type="SMART" id="SM00388">
    <property type="entry name" value="HisKA"/>
    <property type="match status" value="1"/>
</dbReference>
<dbReference type="InterPro" id="IPR003594">
    <property type="entry name" value="HATPase_dom"/>
</dbReference>
<keyword evidence="3 5" id="KW-0597">Phosphoprotein</keyword>
<dbReference type="InterPro" id="IPR036097">
    <property type="entry name" value="HisK_dim/P_sf"/>
</dbReference>
<dbReference type="SMART" id="SM00387">
    <property type="entry name" value="HATPase_c"/>
    <property type="match status" value="1"/>
</dbReference>
<dbReference type="InterPro" id="IPR001789">
    <property type="entry name" value="Sig_transdc_resp-reg_receiver"/>
</dbReference>
<dbReference type="InterPro" id="IPR005467">
    <property type="entry name" value="His_kinase_dom"/>
</dbReference>
<dbReference type="CDD" id="cd17546">
    <property type="entry name" value="REC_hyHK_CKI1_RcsC-like"/>
    <property type="match status" value="1"/>
</dbReference>
<evidence type="ECO:0000256" key="3">
    <source>
        <dbReference type="ARBA" id="ARBA00022553"/>
    </source>
</evidence>
<proteinExistence type="predicted"/>
<dbReference type="eggNOG" id="COG2205">
    <property type="taxonomic scope" value="Bacteria"/>
</dbReference>
<feature type="modified residue" description="4-aspartylphosphate" evidence="5">
    <location>
        <position position="465"/>
    </location>
</feature>
<feature type="domain" description="Response regulatory" evidence="7">
    <location>
        <begin position="416"/>
        <end position="535"/>
    </location>
</feature>